<organism evidence="1 2">
    <name type="scientific">Bombiscardovia coagulans</name>
    <dbReference type="NCBI Taxonomy" id="686666"/>
    <lineage>
        <taxon>Bacteria</taxon>
        <taxon>Bacillati</taxon>
        <taxon>Actinomycetota</taxon>
        <taxon>Actinomycetes</taxon>
        <taxon>Bifidobacteriales</taxon>
        <taxon>Bifidobacteriaceae</taxon>
        <taxon>Bombiscardovia</taxon>
    </lineage>
</organism>
<dbReference type="Pfam" id="PF00702">
    <property type="entry name" value="Hydrolase"/>
    <property type="match status" value="1"/>
</dbReference>
<dbReference type="RefSeq" id="WP_094722672.1">
    <property type="nucleotide sequence ID" value="NZ_MWWS01000004.1"/>
</dbReference>
<keyword evidence="1" id="KW-0378">Hydrolase</keyword>
<dbReference type="SFLD" id="SFLDS00003">
    <property type="entry name" value="Haloacid_Dehalogenase"/>
    <property type="match status" value="1"/>
</dbReference>
<protein>
    <submittedName>
        <fullName evidence="1">Haloacid dehalogenase-like hydrolase</fullName>
    </submittedName>
</protein>
<dbReference type="PANTHER" id="PTHR43481:SF4">
    <property type="entry name" value="GLYCEROL-1-PHOSPHATE PHOSPHOHYDROLASE 1-RELATED"/>
    <property type="match status" value="1"/>
</dbReference>
<proteinExistence type="predicted"/>
<dbReference type="PANTHER" id="PTHR43481">
    <property type="entry name" value="FRUCTOSE-1-PHOSPHATE PHOSPHATASE"/>
    <property type="match status" value="1"/>
</dbReference>
<comment type="caution">
    <text evidence="1">The sequence shown here is derived from an EMBL/GenBank/DDBJ whole genome shotgun (WGS) entry which is preliminary data.</text>
</comment>
<dbReference type="SFLD" id="SFLDG01129">
    <property type="entry name" value="C1.5:_HAD__Beta-PGM__Phosphata"/>
    <property type="match status" value="1"/>
</dbReference>
<dbReference type="InterPro" id="IPR023214">
    <property type="entry name" value="HAD_sf"/>
</dbReference>
<dbReference type="Gene3D" id="1.10.150.240">
    <property type="entry name" value="Putative phosphatase, domain 2"/>
    <property type="match status" value="1"/>
</dbReference>
<gene>
    <name evidence="1" type="ORF">BOCO_0671</name>
</gene>
<name>A0A261ETG4_9BIFI</name>
<dbReference type="InterPro" id="IPR051806">
    <property type="entry name" value="HAD-like_SPP"/>
</dbReference>
<dbReference type="GO" id="GO:0050308">
    <property type="term" value="F:sugar-phosphatase activity"/>
    <property type="evidence" value="ECO:0007669"/>
    <property type="project" value="TreeGrafter"/>
</dbReference>
<dbReference type="CDD" id="cd07505">
    <property type="entry name" value="HAD_BPGM-like"/>
    <property type="match status" value="1"/>
</dbReference>
<dbReference type="EMBL" id="MWWS01000004">
    <property type="protein sequence ID" value="OZG50154.1"/>
    <property type="molecule type" value="Genomic_DNA"/>
</dbReference>
<dbReference type="Gene3D" id="3.40.50.1000">
    <property type="entry name" value="HAD superfamily/HAD-like"/>
    <property type="match status" value="1"/>
</dbReference>
<dbReference type="InterPro" id="IPR036412">
    <property type="entry name" value="HAD-like_sf"/>
</dbReference>
<dbReference type="InterPro" id="IPR023198">
    <property type="entry name" value="PGP-like_dom2"/>
</dbReference>
<evidence type="ECO:0000313" key="1">
    <source>
        <dbReference type="EMBL" id="OZG50154.1"/>
    </source>
</evidence>
<dbReference type="OrthoDB" id="9797743at2"/>
<keyword evidence="2" id="KW-1185">Reference proteome</keyword>
<dbReference type="Proteomes" id="UP000216004">
    <property type="component" value="Unassembled WGS sequence"/>
</dbReference>
<evidence type="ECO:0000313" key="2">
    <source>
        <dbReference type="Proteomes" id="UP000216004"/>
    </source>
</evidence>
<dbReference type="SUPFAM" id="SSF56784">
    <property type="entry name" value="HAD-like"/>
    <property type="match status" value="1"/>
</dbReference>
<accession>A0A261ETG4</accession>
<reference evidence="1 2" key="1">
    <citation type="journal article" date="2017" name="BMC Genomics">
        <title>Comparative genomic and phylogenomic analyses of the Bifidobacteriaceae family.</title>
        <authorList>
            <person name="Lugli G.A."/>
            <person name="Milani C."/>
            <person name="Turroni F."/>
            <person name="Duranti S."/>
            <person name="Mancabelli L."/>
            <person name="Mangifesta M."/>
            <person name="Ferrario C."/>
            <person name="Modesto M."/>
            <person name="Mattarelli P."/>
            <person name="Jiri K."/>
            <person name="van Sinderen D."/>
            <person name="Ventura M."/>
        </authorList>
    </citation>
    <scope>NUCLEOTIDE SEQUENCE [LARGE SCALE GENOMIC DNA]</scope>
    <source>
        <strain evidence="1 2">DSM 22924</strain>
    </source>
</reference>
<dbReference type="AlphaFoldDB" id="A0A261ETG4"/>
<sequence length="238" mass="24999">MANDYGKDSAILPKAVFWDMDGTIIDSEPYWHASEVEVARNHGGQWSEQLGWQFSGSPIIDAAKAMCARGADAPAERIAQEIIEGVARREQERIPWIEGVVELLESLQEAGVPSLLVTSSPRNVAQAVVEQAPQGVFMAYICGDDGLAMKPDPAPYIHAAALAGINPGDVAACVAIEDSITGLTSAAASGATTLAFTGSNPKDTSAGPQFASIDSYLGVTAQTLGAYVASRRSLTFTE</sequence>